<protein>
    <recommendedName>
        <fullName evidence="2">Netrin module non-TIMP type domain-containing protein</fullName>
    </recommendedName>
</protein>
<feature type="chain" id="PRO_5042431628" description="Netrin module non-TIMP type domain-containing protein" evidence="1">
    <location>
        <begin position="20"/>
        <end position="188"/>
    </location>
</feature>
<dbReference type="InterPro" id="IPR018933">
    <property type="entry name" value="Netrin_module_non-TIMP"/>
</dbReference>
<dbReference type="AlphaFoldDB" id="A0A8W8LJE3"/>
<organism evidence="3 4">
    <name type="scientific">Magallana gigas</name>
    <name type="common">Pacific oyster</name>
    <name type="synonym">Crassostrea gigas</name>
    <dbReference type="NCBI Taxonomy" id="29159"/>
    <lineage>
        <taxon>Eukaryota</taxon>
        <taxon>Metazoa</taxon>
        <taxon>Spiralia</taxon>
        <taxon>Lophotrochozoa</taxon>
        <taxon>Mollusca</taxon>
        <taxon>Bivalvia</taxon>
        <taxon>Autobranchia</taxon>
        <taxon>Pteriomorphia</taxon>
        <taxon>Ostreida</taxon>
        <taxon>Ostreoidea</taxon>
        <taxon>Ostreidae</taxon>
        <taxon>Magallana</taxon>
    </lineage>
</organism>
<feature type="signal peptide" evidence="1">
    <location>
        <begin position="1"/>
        <end position="19"/>
    </location>
</feature>
<evidence type="ECO:0000256" key="1">
    <source>
        <dbReference type="SAM" id="SignalP"/>
    </source>
</evidence>
<accession>A0A8W8LJE3</accession>
<evidence type="ECO:0000313" key="3">
    <source>
        <dbReference type="EnsemblMetazoa" id="G28252.1:cds"/>
    </source>
</evidence>
<dbReference type="Gene3D" id="2.40.50.120">
    <property type="match status" value="1"/>
</dbReference>
<dbReference type="SUPFAM" id="SSF50242">
    <property type="entry name" value="TIMP-like"/>
    <property type="match status" value="1"/>
</dbReference>
<dbReference type="Pfam" id="PF01759">
    <property type="entry name" value="NTR"/>
    <property type="match status" value="1"/>
</dbReference>
<dbReference type="EnsemblMetazoa" id="G28252.1">
    <property type="protein sequence ID" value="G28252.1:cds"/>
    <property type="gene ID" value="G28252"/>
</dbReference>
<dbReference type="EnsemblMetazoa" id="G28251.1">
    <property type="protein sequence ID" value="G28251.1:cds"/>
    <property type="gene ID" value="G28251"/>
</dbReference>
<evidence type="ECO:0000313" key="4">
    <source>
        <dbReference type="Proteomes" id="UP000005408"/>
    </source>
</evidence>
<dbReference type="EnsemblMetazoa" id="G28252.2">
    <property type="protein sequence ID" value="G28252.2:cds"/>
    <property type="gene ID" value="G28252"/>
</dbReference>
<keyword evidence="1" id="KW-0732">Signal</keyword>
<feature type="domain" description="Netrin module non-TIMP type" evidence="2">
    <location>
        <begin position="31"/>
        <end position="110"/>
    </location>
</feature>
<dbReference type="InterPro" id="IPR008993">
    <property type="entry name" value="TIMP-like_OB-fold"/>
</dbReference>
<keyword evidence="4" id="KW-1185">Reference proteome</keyword>
<evidence type="ECO:0000259" key="2">
    <source>
        <dbReference type="Pfam" id="PF01759"/>
    </source>
</evidence>
<reference evidence="3" key="1">
    <citation type="submission" date="2022-08" db="UniProtKB">
        <authorList>
            <consortium name="EnsemblMetazoa"/>
        </authorList>
    </citation>
    <scope>IDENTIFICATION</scope>
    <source>
        <strain evidence="3">05x7-T-G4-1.051#20</strain>
    </source>
</reference>
<sequence>MAMDQLLVLLVSFVYVVHACGPDPRHDQSVYCNSQYVFTGILTQFDKSAEESTYRMFVTSNLKGHITSSLRQNVNVYSFGYMYSCAPPSATLNQEYLIYANEDPWTNQPRIKALHSVDQTKRLRNYDCYCKIDLKLPRSAPVINNVPKNSKCELTGVTDTCAVRNGYCGRDWSRLGQGACKWLTSTCS</sequence>
<dbReference type="Proteomes" id="UP000005408">
    <property type="component" value="Unassembled WGS sequence"/>
</dbReference>
<name>A0A8W8LJE3_MAGGI</name>
<proteinExistence type="predicted"/>